<proteinExistence type="predicted"/>
<accession>A0A433QCS4</accession>
<dbReference type="Proteomes" id="UP000274822">
    <property type="component" value="Unassembled WGS sequence"/>
</dbReference>
<protein>
    <submittedName>
        <fullName evidence="1">Uncharacterized protein</fullName>
    </submittedName>
</protein>
<dbReference type="SUPFAM" id="SSF52540">
    <property type="entry name" value="P-loop containing nucleoside triphosphate hydrolases"/>
    <property type="match status" value="1"/>
</dbReference>
<feature type="non-terminal residue" evidence="1">
    <location>
        <position position="233"/>
    </location>
</feature>
<sequence>IFIEDENRSKKRHKDDLPPKITASRNQFLKIKAEAPVNAEEYSNPTNILRLPFPFTGFEKPTDRFAINDGSFEYMGREEFAQVLREIENLNCGDGYTKLFIFGSIGYGKSHILAAMVCLLLQQGKRVVFLPDCRAMVRGFPEYLQASLLLTFADSVYYQKKIYNCMSVNDIRSFCRELAKEEIYLYFIVDQLNALDNDENDNERMTNKKKGRVKDDLESTTYNHYYIMSASAN</sequence>
<keyword evidence="2" id="KW-1185">Reference proteome</keyword>
<dbReference type="InterPro" id="IPR027417">
    <property type="entry name" value="P-loop_NTPase"/>
</dbReference>
<gene>
    <name evidence="1" type="ORF">BC938DRAFT_483040</name>
</gene>
<dbReference type="EMBL" id="RBNJ01008140">
    <property type="protein sequence ID" value="RUS27583.1"/>
    <property type="molecule type" value="Genomic_DNA"/>
</dbReference>
<dbReference type="AlphaFoldDB" id="A0A433QCS4"/>
<dbReference type="Gene3D" id="3.40.50.300">
    <property type="entry name" value="P-loop containing nucleotide triphosphate hydrolases"/>
    <property type="match status" value="1"/>
</dbReference>
<evidence type="ECO:0000313" key="1">
    <source>
        <dbReference type="EMBL" id="RUS27583.1"/>
    </source>
</evidence>
<comment type="caution">
    <text evidence="1">The sequence shown here is derived from an EMBL/GenBank/DDBJ whole genome shotgun (WGS) entry which is preliminary data.</text>
</comment>
<organism evidence="1 2">
    <name type="scientific">Jimgerdemannia flammicorona</name>
    <dbReference type="NCBI Taxonomy" id="994334"/>
    <lineage>
        <taxon>Eukaryota</taxon>
        <taxon>Fungi</taxon>
        <taxon>Fungi incertae sedis</taxon>
        <taxon>Mucoromycota</taxon>
        <taxon>Mucoromycotina</taxon>
        <taxon>Endogonomycetes</taxon>
        <taxon>Endogonales</taxon>
        <taxon>Endogonaceae</taxon>
        <taxon>Jimgerdemannia</taxon>
    </lineage>
</organism>
<name>A0A433QCS4_9FUNG</name>
<feature type="non-terminal residue" evidence="1">
    <location>
        <position position="1"/>
    </location>
</feature>
<evidence type="ECO:0000313" key="2">
    <source>
        <dbReference type="Proteomes" id="UP000274822"/>
    </source>
</evidence>
<reference evidence="1 2" key="1">
    <citation type="journal article" date="2018" name="New Phytol.">
        <title>Phylogenomics of Endogonaceae and evolution of mycorrhizas within Mucoromycota.</title>
        <authorList>
            <person name="Chang Y."/>
            <person name="Desiro A."/>
            <person name="Na H."/>
            <person name="Sandor L."/>
            <person name="Lipzen A."/>
            <person name="Clum A."/>
            <person name="Barry K."/>
            <person name="Grigoriev I.V."/>
            <person name="Martin F.M."/>
            <person name="Stajich J.E."/>
            <person name="Smith M.E."/>
            <person name="Bonito G."/>
            <person name="Spatafora J.W."/>
        </authorList>
    </citation>
    <scope>NUCLEOTIDE SEQUENCE [LARGE SCALE GENOMIC DNA]</scope>
    <source>
        <strain evidence="1 2">AD002</strain>
    </source>
</reference>